<keyword evidence="4 5" id="KW-0670">Pyruvate</keyword>
<feature type="binding site" evidence="5">
    <location>
        <position position="109"/>
    </location>
    <ligand>
        <name>substrate</name>
    </ligand>
</feature>
<name>A0A4U0PX75_9NEIS</name>
<keyword evidence="3 5" id="KW-0456">Lyase</keyword>
<dbReference type="GO" id="GO:0006744">
    <property type="term" value="P:ubiquinone biosynthetic process"/>
    <property type="evidence" value="ECO:0007669"/>
    <property type="project" value="UniProtKB-UniRule"/>
</dbReference>
<dbReference type="EMBL" id="SUMF01000011">
    <property type="protein sequence ID" value="TJZ73139.1"/>
    <property type="molecule type" value="Genomic_DNA"/>
</dbReference>
<feature type="binding site" evidence="5">
    <location>
        <position position="71"/>
    </location>
    <ligand>
        <name>substrate</name>
    </ligand>
</feature>
<dbReference type="InterPro" id="IPR007440">
    <property type="entry name" value="Chorismate--pyruvate_lyase"/>
</dbReference>
<dbReference type="SUPFAM" id="SSF64288">
    <property type="entry name" value="Chorismate lyase-like"/>
    <property type="match status" value="1"/>
</dbReference>
<reference evidence="6 7" key="1">
    <citation type="submission" date="2019-04" db="EMBL/GenBank/DDBJ databases">
        <title>Chitiniphilus eburnea sp. nov., a novel chitinolytic bacterium isolated from aquaculture sludge.</title>
        <authorList>
            <person name="Sheng M."/>
        </authorList>
    </citation>
    <scope>NUCLEOTIDE SEQUENCE [LARGE SCALE GENOMIC DNA]</scope>
    <source>
        <strain evidence="6 7">HX-2-15</strain>
    </source>
</reference>
<dbReference type="GO" id="GO:0008813">
    <property type="term" value="F:chorismate lyase activity"/>
    <property type="evidence" value="ECO:0007669"/>
    <property type="project" value="UniProtKB-UniRule"/>
</dbReference>
<dbReference type="HAMAP" id="MF_01632">
    <property type="entry name" value="UbiC"/>
    <property type="match status" value="1"/>
</dbReference>
<dbReference type="PANTHER" id="PTHR38683:SF1">
    <property type="entry name" value="CHORISMATE PYRUVATE-LYASE"/>
    <property type="match status" value="1"/>
</dbReference>
<evidence type="ECO:0000256" key="1">
    <source>
        <dbReference type="ARBA" id="ARBA00022490"/>
    </source>
</evidence>
<comment type="caution">
    <text evidence="6">The sequence shown here is derived from an EMBL/GenBank/DDBJ whole genome shotgun (WGS) entry which is preliminary data.</text>
</comment>
<evidence type="ECO:0000313" key="7">
    <source>
        <dbReference type="Proteomes" id="UP000310016"/>
    </source>
</evidence>
<evidence type="ECO:0000256" key="5">
    <source>
        <dbReference type="HAMAP-Rule" id="MF_01632"/>
    </source>
</evidence>
<comment type="subcellular location">
    <subcellularLocation>
        <location evidence="5">Cytoplasm</location>
    </subcellularLocation>
</comment>
<protein>
    <recommendedName>
        <fullName evidence="5">Probable chorismate pyruvate-lyase</fullName>
        <shortName evidence="5">CL</shortName>
        <shortName evidence="5">CPL</shortName>
        <ecNumber evidence="5">4.1.3.40</ecNumber>
    </recommendedName>
</protein>
<dbReference type="InterPro" id="IPR028978">
    <property type="entry name" value="Chorismate_lyase_/UTRA_dom_sf"/>
</dbReference>
<dbReference type="RefSeq" id="WP_136773497.1">
    <property type="nucleotide sequence ID" value="NZ_CP156074.1"/>
</dbReference>
<evidence type="ECO:0000256" key="3">
    <source>
        <dbReference type="ARBA" id="ARBA00023239"/>
    </source>
</evidence>
<keyword evidence="7" id="KW-1185">Reference proteome</keyword>
<dbReference type="EC" id="4.1.3.40" evidence="5"/>
<dbReference type="UniPathway" id="UPA00232"/>
<proteinExistence type="inferred from homology"/>
<feature type="binding site" evidence="5">
    <location>
        <position position="168"/>
    </location>
    <ligand>
        <name>substrate</name>
    </ligand>
</feature>
<keyword evidence="1 5" id="KW-0963">Cytoplasm</keyword>
<dbReference type="GO" id="GO:0042866">
    <property type="term" value="P:pyruvate biosynthetic process"/>
    <property type="evidence" value="ECO:0007669"/>
    <property type="project" value="UniProtKB-UniRule"/>
</dbReference>
<dbReference type="GO" id="GO:0005829">
    <property type="term" value="C:cytosol"/>
    <property type="evidence" value="ECO:0007669"/>
    <property type="project" value="TreeGrafter"/>
</dbReference>
<evidence type="ECO:0000256" key="4">
    <source>
        <dbReference type="ARBA" id="ARBA00023317"/>
    </source>
</evidence>
<dbReference type="PANTHER" id="PTHR38683">
    <property type="entry name" value="CHORISMATE PYRUVATE-LYASE"/>
    <property type="match status" value="1"/>
</dbReference>
<comment type="pathway">
    <text evidence="5">Cofactor biosynthesis; ubiquinone biosynthesis.</text>
</comment>
<dbReference type="OrthoDB" id="8606430at2"/>
<dbReference type="Pfam" id="PF04345">
    <property type="entry name" value="Chor_lyase"/>
    <property type="match status" value="1"/>
</dbReference>
<dbReference type="Gene3D" id="3.40.1410.10">
    <property type="entry name" value="Chorismate lyase-like"/>
    <property type="match status" value="1"/>
</dbReference>
<dbReference type="Proteomes" id="UP000310016">
    <property type="component" value="Unassembled WGS sequence"/>
</dbReference>
<comment type="similarity">
    <text evidence="5">Belongs to the UbiC family.</text>
</comment>
<comment type="catalytic activity">
    <reaction evidence="5">
        <text>chorismate = 4-hydroxybenzoate + pyruvate</text>
        <dbReference type="Rhea" id="RHEA:16505"/>
        <dbReference type="ChEBI" id="CHEBI:15361"/>
        <dbReference type="ChEBI" id="CHEBI:17879"/>
        <dbReference type="ChEBI" id="CHEBI:29748"/>
        <dbReference type="EC" id="4.1.3.40"/>
    </reaction>
</comment>
<organism evidence="6 7">
    <name type="scientific">Chitiniphilus eburneus</name>
    <dbReference type="NCBI Taxonomy" id="2571148"/>
    <lineage>
        <taxon>Bacteria</taxon>
        <taxon>Pseudomonadati</taxon>
        <taxon>Pseudomonadota</taxon>
        <taxon>Betaproteobacteria</taxon>
        <taxon>Neisseriales</taxon>
        <taxon>Chitinibacteraceae</taxon>
        <taxon>Chitiniphilus</taxon>
    </lineage>
</organism>
<evidence type="ECO:0000256" key="2">
    <source>
        <dbReference type="ARBA" id="ARBA00022688"/>
    </source>
</evidence>
<dbReference type="AlphaFoldDB" id="A0A4U0PX75"/>
<evidence type="ECO:0000313" key="6">
    <source>
        <dbReference type="EMBL" id="TJZ73139.1"/>
    </source>
</evidence>
<comment type="caution">
    <text evidence="5">Lacks conserved residue(s) required for the propagation of feature annotation.</text>
</comment>
<sequence length="179" mass="20351">MPHQHRWHHPLCLAPRPLRPWLTESGSLTARLIAHYPCFKVRVLAQGLARPHDDERATLGLPRANVRVPSREVLLCSGDTPLVFAHSVTTPAAVRRGFRKFRHIGGRSLGSMLFASPTIARSMLAWRRVDARHPLWRKARAVVGPLPARLWARRSVFYTGPDRLLVTEVFLPPLFQESR</sequence>
<accession>A0A4U0PX75</accession>
<keyword evidence="2 5" id="KW-0831">Ubiquinone biosynthesis</keyword>
<comment type="function">
    <text evidence="5">Removes the pyruvyl group from chorismate, with concomitant aromatization of the ring, to provide 4-hydroxybenzoate (4HB) for the ubiquinone pathway.</text>
</comment>
<gene>
    <name evidence="5" type="primary">ubiC</name>
    <name evidence="6" type="ORF">FAZ21_10995</name>
</gene>